<evidence type="ECO:0000256" key="1">
    <source>
        <dbReference type="SAM" id="Phobius"/>
    </source>
</evidence>
<gene>
    <name evidence="3" type="ordered locus">BN6_11090</name>
</gene>
<name>K0JPA5_SACES</name>
<dbReference type="HOGENOM" id="CLU_051827_1_0_11"/>
<feature type="chain" id="PRO_5003834319" description="DUF916 domain-containing protein" evidence="2">
    <location>
        <begin position="25"/>
        <end position="326"/>
    </location>
</feature>
<evidence type="ECO:0008006" key="5">
    <source>
        <dbReference type="Google" id="ProtNLM"/>
    </source>
</evidence>
<keyword evidence="1" id="KW-1133">Transmembrane helix</keyword>
<dbReference type="STRING" id="1179773.BN6_11090"/>
<dbReference type="BioCyc" id="SESP1179773:BN6_RS05465-MONOMER"/>
<reference evidence="3 4" key="1">
    <citation type="journal article" date="2012" name="BMC Genomics">
        <title>Complete genome sequence of Saccharothrix espanaensis DSM 44229T and comparison to the other completely sequenced Pseudonocardiaceae.</title>
        <authorList>
            <person name="Strobel T."/>
            <person name="Al-Dilaimi A."/>
            <person name="Blom J."/>
            <person name="Gessner A."/>
            <person name="Kalinowski J."/>
            <person name="Luzhetska M."/>
            <person name="Puhler A."/>
            <person name="Szczepanowski R."/>
            <person name="Bechthold A."/>
            <person name="Ruckert C."/>
        </authorList>
    </citation>
    <scope>NUCLEOTIDE SEQUENCE [LARGE SCALE GENOMIC DNA]</scope>
    <source>
        <strain evidence="4">ATCC 51144 / DSM 44229 / JCM 9112 / NBRC 15066 / NRRL 15764</strain>
    </source>
</reference>
<accession>K0JPA5</accession>
<evidence type="ECO:0000313" key="3">
    <source>
        <dbReference type="EMBL" id="CCH28435.1"/>
    </source>
</evidence>
<keyword evidence="4" id="KW-1185">Reference proteome</keyword>
<dbReference type="EMBL" id="HE804045">
    <property type="protein sequence ID" value="CCH28435.1"/>
    <property type="molecule type" value="Genomic_DNA"/>
</dbReference>
<dbReference type="PATRIC" id="fig|1179773.3.peg.1111"/>
<proteinExistence type="predicted"/>
<dbReference type="RefSeq" id="WP_015098548.1">
    <property type="nucleotide sequence ID" value="NC_019673.1"/>
</dbReference>
<keyword evidence="1" id="KW-0472">Membrane</keyword>
<protein>
    <recommendedName>
        <fullName evidence="5">DUF916 domain-containing protein</fullName>
    </recommendedName>
</protein>
<feature type="signal peptide" evidence="2">
    <location>
        <begin position="1"/>
        <end position="24"/>
    </location>
</feature>
<keyword evidence="1" id="KW-0812">Transmembrane</keyword>
<dbReference type="eggNOG" id="COG1470">
    <property type="taxonomic scope" value="Bacteria"/>
</dbReference>
<dbReference type="Proteomes" id="UP000006281">
    <property type="component" value="Chromosome"/>
</dbReference>
<keyword evidence="2" id="KW-0732">Signal</keyword>
<dbReference type="AlphaFoldDB" id="K0JPA5"/>
<sequence length="326" mass="33975">MIWRRALVLAVLALGLAVPQPAQAAGPTTFGVRPATAQAPDTRNNFSYSATPGAVVKDHVAVSNVAEEPVTLRVYASDAFNTPDGGFDLLAAGKDPVDVGRWSKVDKNEVVLPGRTTAIVPFTLTVPTNATPGDHTGGIVASLTTEATNAEGQKVAVEQRVGARVYLRVSGDLRPGLAVEDFTASYSGSLFGLGTTAVGYTVRNTGNVRLGGRQQVRVETPWGSVTDGPALPDLPELLPGSTRRVETAVDGVLPAGWVTARVHVDPVAPQAVEPAPAAVDASATTAAVPWPLVALLLLVAAFLVHRRLRRKPTAPEPLPEAEHVPA</sequence>
<feature type="transmembrane region" description="Helical" evidence="1">
    <location>
        <begin position="287"/>
        <end position="304"/>
    </location>
</feature>
<evidence type="ECO:0000256" key="2">
    <source>
        <dbReference type="SAM" id="SignalP"/>
    </source>
</evidence>
<dbReference type="KEGG" id="sesp:BN6_11090"/>
<evidence type="ECO:0000313" key="4">
    <source>
        <dbReference type="Proteomes" id="UP000006281"/>
    </source>
</evidence>
<organism evidence="3 4">
    <name type="scientific">Saccharothrix espanaensis (strain ATCC 51144 / DSM 44229 / JCM 9112 / NBRC 15066 / NRRL 15764)</name>
    <dbReference type="NCBI Taxonomy" id="1179773"/>
    <lineage>
        <taxon>Bacteria</taxon>
        <taxon>Bacillati</taxon>
        <taxon>Actinomycetota</taxon>
        <taxon>Actinomycetes</taxon>
        <taxon>Pseudonocardiales</taxon>
        <taxon>Pseudonocardiaceae</taxon>
        <taxon>Saccharothrix</taxon>
    </lineage>
</organism>